<evidence type="ECO:0000256" key="2">
    <source>
        <dbReference type="ARBA" id="ARBA00022723"/>
    </source>
</evidence>
<feature type="domain" description="Fe2OG dioxygenase" evidence="6">
    <location>
        <begin position="207"/>
        <end position="290"/>
    </location>
</feature>
<reference evidence="7 8" key="1">
    <citation type="journal article" date="2023" name="Plants (Basel)">
        <title>Bridging the Gap: Combining Genomics and Transcriptomics Approaches to Understand Stylosanthes scabra, an Orphan Legume from the Brazilian Caatinga.</title>
        <authorList>
            <person name="Ferreira-Neto J.R.C."/>
            <person name="da Silva M.D."/>
            <person name="Binneck E."/>
            <person name="de Melo N.F."/>
            <person name="da Silva R.H."/>
            <person name="de Melo A.L.T.M."/>
            <person name="Pandolfi V."/>
            <person name="Bustamante F.O."/>
            <person name="Brasileiro-Vidal A.C."/>
            <person name="Benko-Iseppon A.M."/>
        </authorList>
    </citation>
    <scope>NUCLEOTIDE SEQUENCE [LARGE SCALE GENOMIC DNA]</scope>
    <source>
        <tissue evidence="7">Leaves</tissue>
    </source>
</reference>
<accession>A0ABU6RIE2</accession>
<dbReference type="PANTHER" id="PTHR10209:SF836">
    <property type="entry name" value="2OG-FE(II) OXYGENASE FAMILY OXIDOREDUCTASE"/>
    <property type="match status" value="1"/>
</dbReference>
<dbReference type="SUPFAM" id="SSF51197">
    <property type="entry name" value="Clavaminate synthase-like"/>
    <property type="match status" value="1"/>
</dbReference>
<dbReference type="PANTHER" id="PTHR10209">
    <property type="entry name" value="OXIDOREDUCTASE, 2OG-FE II OXYGENASE FAMILY PROTEIN"/>
    <property type="match status" value="1"/>
</dbReference>
<dbReference type="Pfam" id="PF03171">
    <property type="entry name" value="2OG-FeII_Oxy"/>
    <property type="match status" value="1"/>
</dbReference>
<comment type="similarity">
    <text evidence="1 5">Belongs to the iron/ascorbate-dependent oxidoreductase family.</text>
</comment>
<dbReference type="InterPro" id="IPR026992">
    <property type="entry name" value="DIOX_N"/>
</dbReference>
<dbReference type="PROSITE" id="PS51471">
    <property type="entry name" value="FE2OG_OXY"/>
    <property type="match status" value="1"/>
</dbReference>
<evidence type="ECO:0000259" key="6">
    <source>
        <dbReference type="PROSITE" id="PS51471"/>
    </source>
</evidence>
<dbReference type="EMBL" id="JASCZI010030579">
    <property type="protein sequence ID" value="MED6123714.1"/>
    <property type="molecule type" value="Genomic_DNA"/>
</dbReference>
<keyword evidence="8" id="KW-1185">Reference proteome</keyword>
<organism evidence="7 8">
    <name type="scientific">Stylosanthes scabra</name>
    <dbReference type="NCBI Taxonomy" id="79078"/>
    <lineage>
        <taxon>Eukaryota</taxon>
        <taxon>Viridiplantae</taxon>
        <taxon>Streptophyta</taxon>
        <taxon>Embryophyta</taxon>
        <taxon>Tracheophyta</taxon>
        <taxon>Spermatophyta</taxon>
        <taxon>Magnoliopsida</taxon>
        <taxon>eudicotyledons</taxon>
        <taxon>Gunneridae</taxon>
        <taxon>Pentapetalae</taxon>
        <taxon>rosids</taxon>
        <taxon>fabids</taxon>
        <taxon>Fabales</taxon>
        <taxon>Fabaceae</taxon>
        <taxon>Papilionoideae</taxon>
        <taxon>50 kb inversion clade</taxon>
        <taxon>dalbergioids sensu lato</taxon>
        <taxon>Dalbergieae</taxon>
        <taxon>Pterocarpus clade</taxon>
        <taxon>Stylosanthes</taxon>
    </lineage>
</organism>
<sequence length="290" mass="32959">MSNSDDRINELKAFDDTKAGVKGLVDRGVTKIPTLFHHPPEKFPIASNTESTMIPVIDLEGVAKDPIMKRQQVVSRIREACETWGFFQVVNHGIPLSVLEDMKDGVRRFFEQDVEVKKEVYSRDNTKVFFYNSNFDLYSSSALNWRDSFGCQLAPHIPNPRDLPEVCRDIILEYRANIMKLGVILFELLSESLNMHSDYLRDMNLGCTDRISCAGHYYPACPEPELTMGTTKHSDATFLTMLLQDHIGGLQILHKDKWVDVQPIPETLVVNIGDFLQASFFIIRFAGSVL</sequence>
<dbReference type="Proteomes" id="UP001341840">
    <property type="component" value="Unassembled WGS sequence"/>
</dbReference>
<dbReference type="Gene3D" id="2.60.120.330">
    <property type="entry name" value="B-lactam Antibiotic, Isopenicillin N Synthase, Chain"/>
    <property type="match status" value="1"/>
</dbReference>
<evidence type="ECO:0000256" key="5">
    <source>
        <dbReference type="RuleBase" id="RU003682"/>
    </source>
</evidence>
<keyword evidence="4 5" id="KW-0408">Iron</keyword>
<keyword evidence="3 5" id="KW-0560">Oxidoreductase</keyword>
<gene>
    <name evidence="7" type="ORF">PIB30_051860</name>
</gene>
<protein>
    <recommendedName>
        <fullName evidence="6">Fe2OG dioxygenase domain-containing protein</fullName>
    </recommendedName>
</protein>
<dbReference type="InterPro" id="IPR027443">
    <property type="entry name" value="IPNS-like_sf"/>
</dbReference>
<evidence type="ECO:0000313" key="8">
    <source>
        <dbReference type="Proteomes" id="UP001341840"/>
    </source>
</evidence>
<evidence type="ECO:0000256" key="4">
    <source>
        <dbReference type="ARBA" id="ARBA00023004"/>
    </source>
</evidence>
<evidence type="ECO:0000256" key="1">
    <source>
        <dbReference type="ARBA" id="ARBA00008056"/>
    </source>
</evidence>
<dbReference type="InterPro" id="IPR005123">
    <property type="entry name" value="Oxoglu/Fe-dep_dioxygenase_dom"/>
</dbReference>
<dbReference type="Pfam" id="PF14226">
    <property type="entry name" value="DIOX_N"/>
    <property type="match status" value="1"/>
</dbReference>
<evidence type="ECO:0000313" key="7">
    <source>
        <dbReference type="EMBL" id="MED6123714.1"/>
    </source>
</evidence>
<name>A0ABU6RIE2_9FABA</name>
<keyword evidence="2 5" id="KW-0479">Metal-binding</keyword>
<dbReference type="InterPro" id="IPR044861">
    <property type="entry name" value="IPNS-like_FE2OG_OXY"/>
</dbReference>
<evidence type="ECO:0000256" key="3">
    <source>
        <dbReference type="ARBA" id="ARBA00023002"/>
    </source>
</evidence>
<proteinExistence type="inferred from homology"/>
<comment type="caution">
    <text evidence="7">The sequence shown here is derived from an EMBL/GenBank/DDBJ whole genome shotgun (WGS) entry which is preliminary data.</text>
</comment>